<dbReference type="GeneID" id="106160200"/>
<dbReference type="GO" id="GO:0003725">
    <property type="term" value="F:double-stranded RNA binding"/>
    <property type="evidence" value="ECO:0007669"/>
    <property type="project" value="TreeGrafter"/>
</dbReference>
<dbReference type="Pfam" id="PF16482">
    <property type="entry name" value="Staufen_C"/>
    <property type="match status" value="1"/>
</dbReference>
<evidence type="ECO:0000313" key="7">
    <source>
        <dbReference type="RefSeq" id="XP_013392191.1"/>
    </source>
</evidence>
<dbReference type="PANTHER" id="PTHR46205:SF3">
    <property type="entry name" value="LOQUACIOUS, ISOFORM B"/>
    <property type="match status" value="1"/>
</dbReference>
<dbReference type="SUPFAM" id="SSF54768">
    <property type="entry name" value="dsRNA-binding domain-like"/>
    <property type="match status" value="2"/>
</dbReference>
<keyword evidence="1" id="KW-0677">Repeat</keyword>
<dbReference type="InParanoid" id="A0A1S3I2Y3"/>
<dbReference type="OrthoDB" id="10056847at2759"/>
<evidence type="ECO:0000256" key="3">
    <source>
        <dbReference type="PROSITE-ProRule" id="PRU00266"/>
    </source>
</evidence>
<dbReference type="GO" id="GO:0005737">
    <property type="term" value="C:cytoplasm"/>
    <property type="evidence" value="ECO:0007669"/>
    <property type="project" value="TreeGrafter"/>
</dbReference>
<dbReference type="InterPro" id="IPR032478">
    <property type="entry name" value="Staufen_C"/>
</dbReference>
<dbReference type="CDD" id="cd19864">
    <property type="entry name" value="DSRM_PRKRA-like_rpt3"/>
    <property type="match status" value="1"/>
</dbReference>
<protein>
    <submittedName>
        <fullName evidence="7">RISC-loading complex subunit tarbp2-like</fullName>
    </submittedName>
</protein>
<accession>A0A1S3I2Y3</accession>
<gene>
    <name evidence="7" type="primary">LOC106160200</name>
</gene>
<dbReference type="STRING" id="7574.A0A1S3I2Y3"/>
<dbReference type="InterPro" id="IPR014720">
    <property type="entry name" value="dsRBD_dom"/>
</dbReference>
<evidence type="ECO:0000256" key="4">
    <source>
        <dbReference type="SAM" id="MobiDB-lite"/>
    </source>
</evidence>
<dbReference type="Proteomes" id="UP000085678">
    <property type="component" value="Unplaced"/>
</dbReference>
<dbReference type="PROSITE" id="PS50137">
    <property type="entry name" value="DS_RBD"/>
    <property type="match status" value="2"/>
</dbReference>
<dbReference type="AlphaFoldDB" id="A0A1S3I2Y3"/>
<dbReference type="GO" id="GO:0016442">
    <property type="term" value="C:RISC complex"/>
    <property type="evidence" value="ECO:0007669"/>
    <property type="project" value="TreeGrafter"/>
</dbReference>
<dbReference type="GO" id="GO:0070920">
    <property type="term" value="P:regulation of regulatory ncRNA processing"/>
    <property type="evidence" value="ECO:0007669"/>
    <property type="project" value="TreeGrafter"/>
</dbReference>
<dbReference type="GO" id="GO:0030422">
    <property type="term" value="P:siRNA processing"/>
    <property type="evidence" value="ECO:0007669"/>
    <property type="project" value="TreeGrafter"/>
</dbReference>
<dbReference type="RefSeq" id="XP_013392191.1">
    <property type="nucleotide sequence ID" value="XM_013536737.2"/>
</dbReference>
<dbReference type="FunCoup" id="A0A1S3I2Y3">
    <property type="interactions" value="448"/>
</dbReference>
<sequence>MIGQSSYREVAAPTTTVDGAGDNPVGELQELAQKRLLSPPQYEITSVRGPPHDREFVCNVKLGRITKRGTGKSKKKAKCNAAMKMMQAVDVTSLSQEDLDCPWEEEDGDALMDSSKSAYADLKKGKKIPTLTPFVSRKISSFYTQLKNASGKKLNRLHTTSLNTPASNFCQLLQEIAEEQCFEVTYVDLQELSYKGHRQCLVQLSTMPVAVCHGSGPTSDECHANAAHNALQYLKIMTKKA</sequence>
<proteinExistence type="predicted"/>
<keyword evidence="6" id="KW-1185">Reference proteome</keyword>
<feature type="domain" description="DRBM" evidence="5">
    <location>
        <begin position="168"/>
        <end position="236"/>
    </location>
</feature>
<dbReference type="PANTHER" id="PTHR46205">
    <property type="entry name" value="LOQUACIOUS, ISOFORM B"/>
    <property type="match status" value="1"/>
</dbReference>
<dbReference type="SMART" id="SM00358">
    <property type="entry name" value="DSRM"/>
    <property type="match status" value="2"/>
</dbReference>
<dbReference type="Gene3D" id="3.30.160.20">
    <property type="match status" value="2"/>
</dbReference>
<evidence type="ECO:0000256" key="2">
    <source>
        <dbReference type="ARBA" id="ARBA00022884"/>
    </source>
</evidence>
<dbReference type="FunFam" id="3.30.160.20:FF:000007">
    <property type="entry name" value="Double-stranded RNA-binding protein Staufen homolog 1"/>
    <property type="match status" value="1"/>
</dbReference>
<feature type="domain" description="DRBM" evidence="5">
    <location>
        <begin position="23"/>
        <end position="91"/>
    </location>
</feature>
<evidence type="ECO:0000313" key="6">
    <source>
        <dbReference type="Proteomes" id="UP000085678"/>
    </source>
</evidence>
<organism evidence="6 7">
    <name type="scientific">Lingula anatina</name>
    <name type="common">Brachiopod</name>
    <name type="synonym">Lingula unguis</name>
    <dbReference type="NCBI Taxonomy" id="7574"/>
    <lineage>
        <taxon>Eukaryota</taxon>
        <taxon>Metazoa</taxon>
        <taxon>Spiralia</taxon>
        <taxon>Lophotrochozoa</taxon>
        <taxon>Brachiopoda</taxon>
        <taxon>Linguliformea</taxon>
        <taxon>Lingulata</taxon>
        <taxon>Lingulida</taxon>
        <taxon>Linguloidea</taxon>
        <taxon>Lingulidae</taxon>
        <taxon>Lingula</taxon>
    </lineage>
</organism>
<dbReference type="GO" id="GO:0070578">
    <property type="term" value="C:RISC-loading complex"/>
    <property type="evidence" value="ECO:0007669"/>
    <property type="project" value="TreeGrafter"/>
</dbReference>
<feature type="compositionally biased region" description="Polar residues" evidence="4">
    <location>
        <begin position="1"/>
        <end position="17"/>
    </location>
</feature>
<dbReference type="GO" id="GO:0035197">
    <property type="term" value="F:siRNA binding"/>
    <property type="evidence" value="ECO:0007669"/>
    <property type="project" value="TreeGrafter"/>
</dbReference>
<feature type="region of interest" description="Disordered" evidence="4">
    <location>
        <begin position="1"/>
        <end position="24"/>
    </location>
</feature>
<keyword evidence="2 3" id="KW-0694">RNA-binding</keyword>
<evidence type="ECO:0000256" key="1">
    <source>
        <dbReference type="ARBA" id="ARBA00022737"/>
    </source>
</evidence>
<dbReference type="CDD" id="cd10845">
    <property type="entry name" value="DSRM_RNAse_III_family"/>
    <property type="match status" value="1"/>
</dbReference>
<dbReference type="KEGG" id="lak:106160200"/>
<dbReference type="InterPro" id="IPR051247">
    <property type="entry name" value="RLC_Component"/>
</dbReference>
<evidence type="ECO:0000259" key="5">
    <source>
        <dbReference type="PROSITE" id="PS50137"/>
    </source>
</evidence>
<dbReference type="Pfam" id="PF00035">
    <property type="entry name" value="dsrm"/>
    <property type="match status" value="1"/>
</dbReference>
<dbReference type="GO" id="GO:0005634">
    <property type="term" value="C:nucleus"/>
    <property type="evidence" value="ECO:0007669"/>
    <property type="project" value="TreeGrafter"/>
</dbReference>
<reference evidence="7" key="1">
    <citation type="submission" date="2025-08" db="UniProtKB">
        <authorList>
            <consortium name="RefSeq"/>
        </authorList>
    </citation>
    <scope>IDENTIFICATION</scope>
    <source>
        <tissue evidence="7">Gonads</tissue>
    </source>
</reference>
<name>A0A1S3I2Y3_LINAN</name>